<dbReference type="SUPFAM" id="SSF55252">
    <property type="entry name" value="C-terminal domain of arginine repressor"/>
    <property type="match status" value="1"/>
</dbReference>
<feature type="domain" description="Arginine repressor C-terminal" evidence="10">
    <location>
        <begin position="81"/>
        <end position="146"/>
    </location>
</feature>
<dbReference type="InterPro" id="IPR020900">
    <property type="entry name" value="Arg_repress_DNA-bd"/>
</dbReference>
<comment type="function">
    <text evidence="7">Regulates arginine biosynthesis genes.</text>
</comment>
<comment type="similarity">
    <text evidence="2 7">Belongs to the ArgR family.</text>
</comment>
<dbReference type="UniPathway" id="UPA00068"/>
<dbReference type="SUPFAM" id="SSF46785">
    <property type="entry name" value="Winged helix' DNA-binding domain"/>
    <property type="match status" value="1"/>
</dbReference>
<keyword evidence="12" id="KW-1185">Reference proteome</keyword>
<evidence type="ECO:0000256" key="4">
    <source>
        <dbReference type="ARBA" id="ARBA00023015"/>
    </source>
</evidence>
<dbReference type="PANTHER" id="PTHR34471">
    <property type="entry name" value="ARGININE REPRESSOR"/>
    <property type="match status" value="1"/>
</dbReference>
<keyword evidence="5 7" id="KW-0238">DNA-binding</keyword>
<evidence type="ECO:0000256" key="8">
    <source>
        <dbReference type="NCBIfam" id="TIGR01529"/>
    </source>
</evidence>
<evidence type="ECO:0000259" key="10">
    <source>
        <dbReference type="Pfam" id="PF02863"/>
    </source>
</evidence>
<keyword evidence="4 7" id="KW-0805">Transcription regulation</keyword>
<dbReference type="GO" id="GO:0003677">
    <property type="term" value="F:DNA binding"/>
    <property type="evidence" value="ECO:0007669"/>
    <property type="project" value="UniProtKB-KW"/>
</dbReference>
<keyword evidence="7" id="KW-0055">Arginine biosynthesis</keyword>
<dbReference type="Gene3D" id="3.30.1360.40">
    <property type="match status" value="1"/>
</dbReference>
<evidence type="ECO:0000256" key="2">
    <source>
        <dbReference type="ARBA" id="ARBA00008316"/>
    </source>
</evidence>
<dbReference type="InterPro" id="IPR020899">
    <property type="entry name" value="Arg_repress_C"/>
</dbReference>
<reference evidence="12" key="1">
    <citation type="submission" date="2016-11" db="EMBL/GenBank/DDBJ databases">
        <authorList>
            <person name="Varghese N."/>
            <person name="Submissions S."/>
        </authorList>
    </citation>
    <scope>NUCLEOTIDE SEQUENCE [LARGE SCALE GENOMIC DNA]</scope>
    <source>
        <strain evidence="12">DSM 11792</strain>
    </source>
</reference>
<dbReference type="Pfam" id="PF01316">
    <property type="entry name" value="Arg_repressor"/>
    <property type="match status" value="1"/>
</dbReference>
<dbReference type="PRINTS" id="PR01467">
    <property type="entry name" value="ARGREPRESSOR"/>
</dbReference>
<proteinExistence type="inferred from homology"/>
<dbReference type="InterPro" id="IPR001669">
    <property type="entry name" value="Arg_repress"/>
</dbReference>
<comment type="subcellular location">
    <subcellularLocation>
        <location evidence="1 7">Cytoplasm</location>
    </subcellularLocation>
</comment>
<accession>A0A1M5AFS1</accession>
<dbReference type="GO" id="GO:1900079">
    <property type="term" value="P:regulation of arginine biosynthetic process"/>
    <property type="evidence" value="ECO:0007669"/>
    <property type="project" value="UniProtKB-UniRule"/>
</dbReference>
<feature type="domain" description="Arginine repressor DNA-binding" evidence="9">
    <location>
        <begin position="2"/>
        <end position="66"/>
    </location>
</feature>
<dbReference type="RefSeq" id="WP_073165500.1">
    <property type="nucleotide sequence ID" value="NZ_FQUW01000021.1"/>
</dbReference>
<comment type="pathway">
    <text evidence="7">Amino-acid biosynthesis; L-arginine biosynthesis [regulation].</text>
</comment>
<gene>
    <name evidence="7" type="primary">argR</name>
    <name evidence="11" type="ORF">SAMN02745218_01891</name>
</gene>
<dbReference type="GO" id="GO:0006526">
    <property type="term" value="P:L-arginine biosynthetic process"/>
    <property type="evidence" value="ECO:0007669"/>
    <property type="project" value="UniProtKB-UniPathway"/>
</dbReference>
<dbReference type="InterPro" id="IPR036390">
    <property type="entry name" value="WH_DNA-bd_sf"/>
</dbReference>
<evidence type="ECO:0000256" key="6">
    <source>
        <dbReference type="ARBA" id="ARBA00023163"/>
    </source>
</evidence>
<evidence type="ECO:0000256" key="1">
    <source>
        <dbReference type="ARBA" id="ARBA00004496"/>
    </source>
</evidence>
<evidence type="ECO:0000313" key="12">
    <source>
        <dbReference type="Proteomes" id="UP000184196"/>
    </source>
</evidence>
<dbReference type="Proteomes" id="UP000184196">
    <property type="component" value="Unassembled WGS sequence"/>
</dbReference>
<dbReference type="EMBL" id="FQUW01000021">
    <property type="protein sequence ID" value="SHF29150.1"/>
    <property type="molecule type" value="Genomic_DNA"/>
</dbReference>
<dbReference type="GO" id="GO:0005737">
    <property type="term" value="C:cytoplasm"/>
    <property type="evidence" value="ECO:0007669"/>
    <property type="project" value="UniProtKB-SubCell"/>
</dbReference>
<evidence type="ECO:0000259" key="9">
    <source>
        <dbReference type="Pfam" id="PF01316"/>
    </source>
</evidence>
<keyword evidence="6 7" id="KW-0804">Transcription</keyword>
<keyword evidence="7" id="KW-0678">Repressor</keyword>
<sequence length="151" mass="16542">MKARRQRLILEIIRQQVIETQEELAEALRAAGFPVTQATVSRDIRELGLIKVPAEGGIFRYAAPGEAPPLKRDERLKRLLRTSVQLIDYSENLVVIKTLPGEAQGVASAIDQAAWPEIIGTVAGDDTILVIVKPKRKVSAVLQRLNELAGG</sequence>
<dbReference type="GO" id="GO:0051259">
    <property type="term" value="P:protein complex oligomerization"/>
    <property type="evidence" value="ECO:0007669"/>
    <property type="project" value="InterPro"/>
</dbReference>
<dbReference type="GO" id="GO:0003700">
    <property type="term" value="F:DNA-binding transcription factor activity"/>
    <property type="evidence" value="ECO:0007669"/>
    <property type="project" value="UniProtKB-UniRule"/>
</dbReference>
<dbReference type="InterPro" id="IPR036251">
    <property type="entry name" value="Arg_repress_C_sf"/>
</dbReference>
<dbReference type="OrthoDB" id="9807089at2"/>
<dbReference type="Gene3D" id="1.10.10.10">
    <property type="entry name" value="Winged helix-like DNA-binding domain superfamily/Winged helix DNA-binding domain"/>
    <property type="match status" value="1"/>
</dbReference>
<organism evidence="11 12">
    <name type="scientific">Desulfofundulus australicus DSM 11792</name>
    <dbReference type="NCBI Taxonomy" id="1121425"/>
    <lineage>
        <taxon>Bacteria</taxon>
        <taxon>Bacillati</taxon>
        <taxon>Bacillota</taxon>
        <taxon>Clostridia</taxon>
        <taxon>Eubacteriales</taxon>
        <taxon>Peptococcaceae</taxon>
        <taxon>Desulfofundulus</taxon>
    </lineage>
</organism>
<dbReference type="HAMAP" id="MF_00173">
    <property type="entry name" value="Arg_repressor"/>
    <property type="match status" value="1"/>
</dbReference>
<evidence type="ECO:0000313" key="11">
    <source>
        <dbReference type="EMBL" id="SHF29150.1"/>
    </source>
</evidence>
<evidence type="ECO:0000256" key="3">
    <source>
        <dbReference type="ARBA" id="ARBA00022490"/>
    </source>
</evidence>
<keyword evidence="7" id="KW-0028">Amino-acid biosynthesis</keyword>
<dbReference type="AlphaFoldDB" id="A0A1M5AFS1"/>
<evidence type="ECO:0000256" key="5">
    <source>
        <dbReference type="ARBA" id="ARBA00023125"/>
    </source>
</evidence>
<evidence type="ECO:0000256" key="7">
    <source>
        <dbReference type="HAMAP-Rule" id="MF_00173"/>
    </source>
</evidence>
<dbReference type="NCBIfam" id="TIGR01529">
    <property type="entry name" value="argR_whole"/>
    <property type="match status" value="1"/>
</dbReference>
<keyword evidence="3 7" id="KW-0963">Cytoplasm</keyword>
<dbReference type="PANTHER" id="PTHR34471:SF1">
    <property type="entry name" value="ARGININE REPRESSOR"/>
    <property type="match status" value="1"/>
</dbReference>
<dbReference type="InterPro" id="IPR036388">
    <property type="entry name" value="WH-like_DNA-bd_sf"/>
</dbReference>
<dbReference type="Pfam" id="PF02863">
    <property type="entry name" value="Arg_repressor_C"/>
    <property type="match status" value="1"/>
</dbReference>
<dbReference type="GO" id="GO:0034618">
    <property type="term" value="F:arginine binding"/>
    <property type="evidence" value="ECO:0007669"/>
    <property type="project" value="InterPro"/>
</dbReference>
<name>A0A1M5AFS1_9FIRM</name>
<protein>
    <recommendedName>
        <fullName evidence="7 8">Arginine repressor</fullName>
    </recommendedName>
</protein>